<feature type="active site" description="Nucleophile" evidence="4">
    <location>
        <position position="84"/>
    </location>
</feature>
<feature type="active site" description="Proton acceptor" evidence="4">
    <location>
        <position position="229"/>
    </location>
</feature>
<dbReference type="Proteomes" id="UP000054097">
    <property type="component" value="Unassembled WGS sequence"/>
</dbReference>
<feature type="compositionally biased region" description="Polar residues" evidence="5">
    <location>
        <begin position="1"/>
        <end position="14"/>
    </location>
</feature>
<keyword evidence="3 4" id="KW-0443">Lipid metabolism</keyword>
<evidence type="ECO:0000313" key="8">
    <source>
        <dbReference type="Proteomes" id="UP000054097"/>
    </source>
</evidence>
<keyword evidence="1 4" id="KW-0378">Hydrolase</keyword>
<dbReference type="PROSITE" id="PS51635">
    <property type="entry name" value="PNPLA"/>
    <property type="match status" value="1"/>
</dbReference>
<evidence type="ECO:0000256" key="4">
    <source>
        <dbReference type="PROSITE-ProRule" id="PRU01161"/>
    </source>
</evidence>
<reference evidence="8" key="2">
    <citation type="submission" date="2015-01" db="EMBL/GenBank/DDBJ databases">
        <title>Evolutionary Origins and Diversification of the Mycorrhizal Mutualists.</title>
        <authorList>
            <consortium name="DOE Joint Genome Institute"/>
            <consortium name="Mycorrhizal Genomics Consortium"/>
            <person name="Kohler A."/>
            <person name="Kuo A."/>
            <person name="Nagy L.G."/>
            <person name="Floudas D."/>
            <person name="Copeland A."/>
            <person name="Barry K.W."/>
            <person name="Cichocki N."/>
            <person name="Veneault-Fourrey C."/>
            <person name="LaButti K."/>
            <person name="Lindquist E.A."/>
            <person name="Lipzen A."/>
            <person name="Lundell T."/>
            <person name="Morin E."/>
            <person name="Murat C."/>
            <person name="Riley R."/>
            <person name="Ohm R."/>
            <person name="Sun H."/>
            <person name="Tunlid A."/>
            <person name="Henrissat B."/>
            <person name="Grigoriev I.V."/>
            <person name="Hibbett D.S."/>
            <person name="Martin F."/>
        </authorList>
    </citation>
    <scope>NUCLEOTIDE SEQUENCE [LARGE SCALE GENOMIC DNA]</scope>
    <source>
        <strain evidence="8">MAFF 305830</strain>
    </source>
</reference>
<sequence>MNSGPGLTNGTHTSIDALEPPTPHADLPLRIRRLGSYCVLSLDGGGYRGYASLLMLRRILRPLVDSPTKRIYPYQYFDLICGTSTGGLIAILLGVLHLDIDEAIKIYKDLAKTLFAGRWRWLRWLFRDERFSSRVLRSTMQEVLRKHGCEEMLMNDRNRDKGCKCFVTTATKPRGSFPIRLIRSYPDPTRTGNQHPWSILDAALATSAAPTYFRAHVVTHDRAIYRYEDAGVHGLNNPTIVAWDECELVFPCTDEVSERAHIILSLGTGLKRHDPLENYIPPSNWVLETLGNAFGVIGRIKALSKHLSHEATKVDDRHGEMLRLTRKMKPSPYFRFSPDTDALGNISLSDSDATVRMENAVFSYSSSHQAELDLCVNWLKAGCDLSENPFCDPSLLPVGENIPTGLTSAVITPDASISQGSSRQPT</sequence>
<organism evidence="7 8">
    <name type="scientific">Serendipita vermifera MAFF 305830</name>
    <dbReference type="NCBI Taxonomy" id="933852"/>
    <lineage>
        <taxon>Eukaryota</taxon>
        <taxon>Fungi</taxon>
        <taxon>Dikarya</taxon>
        <taxon>Basidiomycota</taxon>
        <taxon>Agaricomycotina</taxon>
        <taxon>Agaricomycetes</taxon>
        <taxon>Sebacinales</taxon>
        <taxon>Serendipitaceae</taxon>
        <taxon>Serendipita</taxon>
    </lineage>
</organism>
<feature type="short sequence motif" description="GXGXXG" evidence="4">
    <location>
        <begin position="44"/>
        <end position="49"/>
    </location>
</feature>
<comment type="caution">
    <text evidence="4">Lacks conserved residue(s) required for the propagation of feature annotation.</text>
</comment>
<feature type="region of interest" description="Disordered" evidence="5">
    <location>
        <begin position="1"/>
        <end position="21"/>
    </location>
</feature>
<feature type="short sequence motif" description="GXSXG" evidence="4">
    <location>
        <begin position="82"/>
        <end position="86"/>
    </location>
</feature>
<dbReference type="GO" id="GO:0016042">
    <property type="term" value="P:lipid catabolic process"/>
    <property type="evidence" value="ECO:0007669"/>
    <property type="project" value="UniProtKB-UniRule"/>
</dbReference>
<dbReference type="GO" id="GO:0019369">
    <property type="term" value="P:arachidonate metabolic process"/>
    <property type="evidence" value="ECO:0007669"/>
    <property type="project" value="TreeGrafter"/>
</dbReference>
<evidence type="ECO:0000313" key="7">
    <source>
        <dbReference type="EMBL" id="KIM32225.1"/>
    </source>
</evidence>
<dbReference type="GO" id="GO:0046486">
    <property type="term" value="P:glycerolipid metabolic process"/>
    <property type="evidence" value="ECO:0007669"/>
    <property type="project" value="UniProtKB-ARBA"/>
</dbReference>
<dbReference type="AlphaFoldDB" id="A0A0C3B5W6"/>
<dbReference type="Pfam" id="PF01734">
    <property type="entry name" value="Patatin"/>
    <property type="match status" value="1"/>
</dbReference>
<name>A0A0C3B5W6_SERVB</name>
<dbReference type="STRING" id="933852.A0A0C3B5W6"/>
<reference evidence="7 8" key="1">
    <citation type="submission" date="2014-04" db="EMBL/GenBank/DDBJ databases">
        <authorList>
            <consortium name="DOE Joint Genome Institute"/>
            <person name="Kuo A."/>
            <person name="Zuccaro A."/>
            <person name="Kohler A."/>
            <person name="Nagy L.G."/>
            <person name="Floudas D."/>
            <person name="Copeland A."/>
            <person name="Barry K.W."/>
            <person name="Cichocki N."/>
            <person name="Veneault-Fourrey C."/>
            <person name="LaButti K."/>
            <person name="Lindquist E.A."/>
            <person name="Lipzen A."/>
            <person name="Lundell T."/>
            <person name="Morin E."/>
            <person name="Murat C."/>
            <person name="Sun H."/>
            <person name="Tunlid A."/>
            <person name="Henrissat B."/>
            <person name="Grigoriev I.V."/>
            <person name="Hibbett D.S."/>
            <person name="Martin F."/>
            <person name="Nordberg H.P."/>
            <person name="Cantor M.N."/>
            <person name="Hua S.X."/>
        </authorList>
    </citation>
    <scope>NUCLEOTIDE SEQUENCE [LARGE SCALE GENOMIC DNA]</scope>
    <source>
        <strain evidence="7 8">MAFF 305830</strain>
    </source>
</reference>
<evidence type="ECO:0000256" key="2">
    <source>
        <dbReference type="ARBA" id="ARBA00022963"/>
    </source>
</evidence>
<dbReference type="InterPro" id="IPR016035">
    <property type="entry name" value="Acyl_Trfase/lysoPLipase"/>
</dbReference>
<keyword evidence="8" id="KW-1185">Reference proteome</keyword>
<dbReference type="InterPro" id="IPR002641">
    <property type="entry name" value="PNPLA_dom"/>
</dbReference>
<dbReference type="Gene3D" id="3.40.1090.10">
    <property type="entry name" value="Cytosolic phospholipase A2 catalytic domain"/>
    <property type="match status" value="1"/>
</dbReference>
<dbReference type="HOGENOM" id="CLU_000288_144_2_1"/>
<gene>
    <name evidence="7" type="ORF">M408DRAFT_215580</name>
</gene>
<protein>
    <recommendedName>
        <fullName evidence="6">PNPLA domain-containing protein</fullName>
    </recommendedName>
</protein>
<keyword evidence="2 4" id="KW-0442">Lipid degradation</keyword>
<evidence type="ECO:0000256" key="1">
    <source>
        <dbReference type="ARBA" id="ARBA00022801"/>
    </source>
</evidence>
<evidence type="ECO:0000256" key="3">
    <source>
        <dbReference type="ARBA" id="ARBA00023098"/>
    </source>
</evidence>
<dbReference type="PANTHER" id="PTHR24185:SF1">
    <property type="entry name" value="CALCIUM-INDEPENDENT PHOSPHOLIPASE A2-GAMMA"/>
    <property type="match status" value="1"/>
</dbReference>
<dbReference type="OrthoDB" id="630895at2759"/>
<dbReference type="SUPFAM" id="SSF52151">
    <property type="entry name" value="FabD/lysophospholipase-like"/>
    <property type="match status" value="1"/>
</dbReference>
<evidence type="ECO:0000256" key="5">
    <source>
        <dbReference type="SAM" id="MobiDB-lite"/>
    </source>
</evidence>
<dbReference type="GO" id="GO:0016020">
    <property type="term" value="C:membrane"/>
    <property type="evidence" value="ECO:0007669"/>
    <property type="project" value="TreeGrafter"/>
</dbReference>
<dbReference type="EMBL" id="KN824280">
    <property type="protein sequence ID" value="KIM32225.1"/>
    <property type="molecule type" value="Genomic_DNA"/>
</dbReference>
<dbReference type="GO" id="GO:0047499">
    <property type="term" value="F:calcium-independent phospholipase A2 activity"/>
    <property type="evidence" value="ECO:0007669"/>
    <property type="project" value="TreeGrafter"/>
</dbReference>
<accession>A0A0C3B5W6</accession>
<evidence type="ECO:0000259" key="6">
    <source>
        <dbReference type="PROSITE" id="PS51635"/>
    </source>
</evidence>
<proteinExistence type="predicted"/>
<dbReference type="PANTHER" id="PTHR24185">
    <property type="entry name" value="CALCIUM-INDEPENDENT PHOSPHOLIPASE A2-GAMMA"/>
    <property type="match status" value="1"/>
</dbReference>
<feature type="domain" description="PNPLA" evidence="6">
    <location>
        <begin position="40"/>
        <end position="243"/>
    </location>
</feature>